<dbReference type="Proteomes" id="UP000784294">
    <property type="component" value="Unassembled WGS sequence"/>
</dbReference>
<reference evidence="1" key="1">
    <citation type="submission" date="2018-11" db="EMBL/GenBank/DDBJ databases">
        <authorList>
            <consortium name="Pathogen Informatics"/>
        </authorList>
    </citation>
    <scope>NUCLEOTIDE SEQUENCE</scope>
</reference>
<gene>
    <name evidence="1" type="ORF">PXEA_LOCUS15271</name>
</gene>
<evidence type="ECO:0000313" key="2">
    <source>
        <dbReference type="Proteomes" id="UP000784294"/>
    </source>
</evidence>
<dbReference type="AlphaFoldDB" id="A0A3S5FDY0"/>
<keyword evidence="2" id="KW-1185">Reference proteome</keyword>
<comment type="caution">
    <text evidence="1">The sequence shown here is derived from an EMBL/GenBank/DDBJ whole genome shotgun (WGS) entry which is preliminary data.</text>
</comment>
<name>A0A3S5FDY0_9PLAT</name>
<organism evidence="1 2">
    <name type="scientific">Protopolystoma xenopodis</name>
    <dbReference type="NCBI Taxonomy" id="117903"/>
    <lineage>
        <taxon>Eukaryota</taxon>
        <taxon>Metazoa</taxon>
        <taxon>Spiralia</taxon>
        <taxon>Lophotrochozoa</taxon>
        <taxon>Platyhelminthes</taxon>
        <taxon>Monogenea</taxon>
        <taxon>Polyopisthocotylea</taxon>
        <taxon>Polystomatidea</taxon>
        <taxon>Polystomatidae</taxon>
        <taxon>Protopolystoma</taxon>
    </lineage>
</organism>
<sequence>MSCQRLFSKYLLEESSRAPVIDVIVPASPIATKEAAQLRDLIDQRDHEIRILFPCPHFQTHGEAAFSF</sequence>
<accession>A0A3S5FDY0</accession>
<evidence type="ECO:0000313" key="1">
    <source>
        <dbReference type="EMBL" id="VEL21831.1"/>
    </source>
</evidence>
<proteinExistence type="predicted"/>
<dbReference type="EMBL" id="CAAALY010053333">
    <property type="protein sequence ID" value="VEL21831.1"/>
    <property type="molecule type" value="Genomic_DNA"/>
</dbReference>
<protein>
    <submittedName>
        <fullName evidence="1">Uncharacterized protein</fullName>
    </submittedName>
</protein>